<evidence type="ECO:0000256" key="1">
    <source>
        <dbReference type="SAM" id="SignalP"/>
    </source>
</evidence>
<accession>A0A2T7WGD3</accession>
<proteinExistence type="predicted"/>
<protein>
    <submittedName>
        <fullName evidence="2">Uncharacterized protein</fullName>
    </submittedName>
</protein>
<feature type="chain" id="PRO_5015762822" evidence="1">
    <location>
        <begin position="24"/>
        <end position="135"/>
    </location>
</feature>
<organism evidence="2 3">
    <name type="scientific">Microbacterium testaceum</name>
    <name type="common">Aureobacterium testaceum</name>
    <name type="synonym">Brevibacterium testaceum</name>
    <dbReference type="NCBI Taxonomy" id="2033"/>
    <lineage>
        <taxon>Bacteria</taxon>
        <taxon>Bacillati</taxon>
        <taxon>Actinomycetota</taxon>
        <taxon>Actinomycetes</taxon>
        <taxon>Micrococcales</taxon>
        <taxon>Microbacteriaceae</taxon>
        <taxon>Microbacterium</taxon>
    </lineage>
</organism>
<evidence type="ECO:0000313" key="2">
    <source>
        <dbReference type="EMBL" id="PVE70443.1"/>
    </source>
</evidence>
<feature type="signal peptide" evidence="1">
    <location>
        <begin position="1"/>
        <end position="23"/>
    </location>
</feature>
<gene>
    <name evidence="2" type="ORF">DC432_10140</name>
</gene>
<keyword evidence="1" id="KW-0732">Signal</keyword>
<dbReference type="Proteomes" id="UP000244649">
    <property type="component" value="Unassembled WGS sequence"/>
</dbReference>
<name>A0A2T7WGD3_MICTE</name>
<dbReference type="EMBL" id="QDFT01000023">
    <property type="protein sequence ID" value="PVE70443.1"/>
    <property type="molecule type" value="Genomic_DNA"/>
</dbReference>
<dbReference type="AlphaFoldDB" id="A0A2T7WGD3"/>
<evidence type="ECO:0000313" key="3">
    <source>
        <dbReference type="Proteomes" id="UP000244649"/>
    </source>
</evidence>
<reference evidence="2 3" key="1">
    <citation type="submission" date="2018-04" db="EMBL/GenBank/DDBJ databases">
        <authorList>
            <person name="Go L.Y."/>
            <person name="Mitchell J.A."/>
        </authorList>
    </citation>
    <scope>NUCLEOTIDE SEQUENCE [LARGE SCALE GENOMIC DNA]</scope>
    <source>
        <strain evidence="2 3">TPD7010</strain>
    </source>
</reference>
<comment type="caution">
    <text evidence="2">The sequence shown here is derived from an EMBL/GenBank/DDBJ whole genome shotgun (WGS) entry which is preliminary data.</text>
</comment>
<sequence length="135" mass="13823">MSAALALAVAVATAPAAASPSHAADFDPTDVVVEDPTTVTVMGLADSEIGDTMPVGELIENAEKVGQDIQDDLLGAEPEESVAQSLGQFASPARSMDVRVVMSDVRLNDGAPRGVITAYCEGPTVCPAWVREVAG</sequence>
<dbReference type="RefSeq" id="WP_116537796.1">
    <property type="nucleotide sequence ID" value="NZ_QDFT01000023.1"/>
</dbReference>